<gene>
    <name evidence="11" type="ORF">ACFP3V_10365</name>
</gene>
<evidence type="ECO:0000256" key="4">
    <source>
        <dbReference type="ARBA" id="ARBA00022512"/>
    </source>
</evidence>
<protein>
    <recommendedName>
        <fullName evidence="3">phospholipase C</fullName>
        <ecNumber evidence="3">3.1.4.3</ecNumber>
    </recommendedName>
</protein>
<evidence type="ECO:0000313" key="12">
    <source>
        <dbReference type="Proteomes" id="UP001596174"/>
    </source>
</evidence>
<dbReference type="InterPro" id="IPR006311">
    <property type="entry name" value="TAT_signal"/>
</dbReference>
<feature type="chain" id="PRO_5046281411" description="phospholipase C" evidence="9">
    <location>
        <begin position="33"/>
        <end position="649"/>
    </location>
</feature>
<evidence type="ECO:0000256" key="9">
    <source>
        <dbReference type="SAM" id="SignalP"/>
    </source>
</evidence>
<feature type="compositionally biased region" description="Low complexity" evidence="8">
    <location>
        <begin position="444"/>
        <end position="455"/>
    </location>
</feature>
<keyword evidence="4" id="KW-0964">Secreted</keyword>
<accession>A0ABW1FZZ7</accession>
<dbReference type="PANTHER" id="PTHR31956:SF1">
    <property type="entry name" value="NON-SPECIFIC PHOSPHOLIPASE C1"/>
    <property type="match status" value="1"/>
</dbReference>
<keyword evidence="4" id="KW-0134">Cell wall</keyword>
<evidence type="ECO:0000259" key="10">
    <source>
        <dbReference type="Pfam" id="PF05506"/>
    </source>
</evidence>
<dbReference type="Gene3D" id="3.40.720.10">
    <property type="entry name" value="Alkaline Phosphatase, subunit A"/>
    <property type="match status" value="1"/>
</dbReference>
<evidence type="ECO:0000313" key="11">
    <source>
        <dbReference type="EMBL" id="MFC5907623.1"/>
    </source>
</evidence>
<dbReference type="PANTHER" id="PTHR31956">
    <property type="entry name" value="NON-SPECIFIC PHOSPHOLIPASE C4-RELATED"/>
    <property type="match status" value="1"/>
</dbReference>
<evidence type="ECO:0000256" key="3">
    <source>
        <dbReference type="ARBA" id="ARBA00012018"/>
    </source>
</evidence>
<dbReference type="RefSeq" id="WP_380582229.1">
    <property type="nucleotide sequence ID" value="NZ_JBHSQJ010000036.1"/>
</dbReference>
<comment type="similarity">
    <text evidence="2">Belongs to the bacterial phospholipase C family.</text>
</comment>
<evidence type="ECO:0000256" key="7">
    <source>
        <dbReference type="ARBA" id="ARBA00048421"/>
    </source>
</evidence>
<proteinExistence type="inferred from homology"/>
<sequence length="649" mass="69082">MTPVTRRTFLGAGAATAAALGANVLAPVLARAADSAAASSGSLSSVGHVVIFMQENRSFDHYYGSLSGVRGFADTSKLRFPGGSDVFAQTTNGPSGGSVLHPWHLDTSTTDAQRISDLDHSWSGTHSAWDSGKYDNWIPAKTSKTMGYYTRADIPWQYALADAFTLCDSYFCSVQGPTNPNRLYQWTGWIDPNGTAGGPVTDNSEKGYSWTTYPERLQAAGISWKIYQEADNYDDNPLAWFTQFKNLSAGDPLYVRGMARSTNSVADFAADVANGTLPAVSWVVAPASKSEHPAYPPAYGADYAAGILNALAAHPDVWARTVVFLNYDENDGFFDHVVPPVPPSGTADEFIGGTPIGLGPRVPMTVISPWSTGGRVCSETFDHTSVLRFVEAWTGVAEPHISAWRRSVCGDLTSAFDFNAGTAAFPTTLPATAPLVAAADAEDSLPAATAPSSSPMPGQESGDRPYQRIGYRFDTTSWTDTSTNRFWFKTVNNGALGGGFSAYTVNYRTFQAWRYTLPTGGSISDYFSALTYGGGRYDIDLHGPDGYLRGFQGDVRTWTAKAHPEAYVVDNADGATQTLHLTNAGSVACVFTVGVNQAQGASGGSVRTVTVAAGGSSTLTLGSAAGRYDYTVTANVGDGFARRFAGRQY</sequence>
<keyword evidence="9" id="KW-0732">Signal</keyword>
<feature type="region of interest" description="Disordered" evidence="8">
    <location>
        <begin position="444"/>
        <end position="465"/>
    </location>
</feature>
<dbReference type="CDD" id="cd16014">
    <property type="entry name" value="PLC"/>
    <property type="match status" value="1"/>
</dbReference>
<evidence type="ECO:0000256" key="2">
    <source>
        <dbReference type="ARBA" id="ARBA00009717"/>
    </source>
</evidence>
<dbReference type="InterPro" id="IPR017767">
    <property type="entry name" value="PC-PLC"/>
</dbReference>
<evidence type="ECO:0000256" key="1">
    <source>
        <dbReference type="ARBA" id="ARBA00004191"/>
    </source>
</evidence>
<comment type="caution">
    <text evidence="11">The sequence shown here is derived from an EMBL/GenBank/DDBJ whole genome shotgun (WGS) entry which is preliminary data.</text>
</comment>
<keyword evidence="5" id="KW-0378">Hydrolase</keyword>
<dbReference type="InterPro" id="IPR008475">
    <property type="entry name" value="PLipase_C_C"/>
</dbReference>
<evidence type="ECO:0000256" key="5">
    <source>
        <dbReference type="ARBA" id="ARBA00022801"/>
    </source>
</evidence>
<evidence type="ECO:0000256" key="8">
    <source>
        <dbReference type="SAM" id="MobiDB-lite"/>
    </source>
</evidence>
<evidence type="ECO:0000256" key="6">
    <source>
        <dbReference type="ARBA" id="ARBA00023026"/>
    </source>
</evidence>
<name>A0ABW1FZZ7_9ACTN</name>
<feature type="signal peptide" evidence="9">
    <location>
        <begin position="1"/>
        <end position="32"/>
    </location>
</feature>
<dbReference type="NCBIfam" id="TIGR03396">
    <property type="entry name" value="PC_PLC"/>
    <property type="match status" value="1"/>
</dbReference>
<dbReference type="Pfam" id="PF05506">
    <property type="entry name" value="PLipase_C_C"/>
    <property type="match status" value="2"/>
</dbReference>
<dbReference type="InterPro" id="IPR017850">
    <property type="entry name" value="Alkaline_phosphatase_core_sf"/>
</dbReference>
<comment type="subcellular location">
    <subcellularLocation>
        <location evidence="1">Secreted</location>
        <location evidence="1">Cell wall</location>
    </subcellularLocation>
</comment>
<comment type="catalytic activity">
    <reaction evidence="7">
        <text>a 1,2-diacyl-sn-glycero-3-phosphocholine + H2O = phosphocholine + a 1,2-diacyl-sn-glycerol + H(+)</text>
        <dbReference type="Rhea" id="RHEA:10604"/>
        <dbReference type="ChEBI" id="CHEBI:15377"/>
        <dbReference type="ChEBI" id="CHEBI:15378"/>
        <dbReference type="ChEBI" id="CHEBI:17815"/>
        <dbReference type="ChEBI" id="CHEBI:57643"/>
        <dbReference type="ChEBI" id="CHEBI:295975"/>
        <dbReference type="EC" id="3.1.4.3"/>
    </reaction>
    <physiologicalReaction direction="left-to-right" evidence="7">
        <dbReference type="Rhea" id="RHEA:10605"/>
    </physiologicalReaction>
</comment>
<organism evidence="11 12">
    <name type="scientific">Streptacidiphilus monticola</name>
    <dbReference type="NCBI Taxonomy" id="2161674"/>
    <lineage>
        <taxon>Bacteria</taxon>
        <taxon>Bacillati</taxon>
        <taxon>Actinomycetota</taxon>
        <taxon>Actinomycetes</taxon>
        <taxon>Kitasatosporales</taxon>
        <taxon>Streptomycetaceae</taxon>
        <taxon>Streptacidiphilus</taxon>
    </lineage>
</organism>
<dbReference type="EMBL" id="JBHSQJ010000036">
    <property type="protein sequence ID" value="MFC5907623.1"/>
    <property type="molecule type" value="Genomic_DNA"/>
</dbReference>
<dbReference type="Proteomes" id="UP001596174">
    <property type="component" value="Unassembled WGS sequence"/>
</dbReference>
<keyword evidence="6" id="KW-0843">Virulence</keyword>
<feature type="domain" description="Bacterial phospholipase C C-terminal" evidence="10">
    <location>
        <begin position="571"/>
        <end position="647"/>
    </location>
</feature>
<dbReference type="EC" id="3.1.4.3" evidence="3"/>
<keyword evidence="12" id="KW-1185">Reference proteome</keyword>
<dbReference type="PROSITE" id="PS51318">
    <property type="entry name" value="TAT"/>
    <property type="match status" value="1"/>
</dbReference>
<dbReference type="Pfam" id="PF04185">
    <property type="entry name" value="Phosphoesterase"/>
    <property type="match status" value="1"/>
</dbReference>
<feature type="domain" description="Bacterial phospholipase C C-terminal" evidence="10">
    <location>
        <begin position="474"/>
        <end position="554"/>
    </location>
</feature>
<reference evidence="12" key="1">
    <citation type="journal article" date="2019" name="Int. J. Syst. Evol. Microbiol.">
        <title>The Global Catalogue of Microorganisms (GCM) 10K type strain sequencing project: providing services to taxonomists for standard genome sequencing and annotation.</title>
        <authorList>
            <consortium name="The Broad Institute Genomics Platform"/>
            <consortium name="The Broad Institute Genome Sequencing Center for Infectious Disease"/>
            <person name="Wu L."/>
            <person name="Ma J."/>
        </authorList>
    </citation>
    <scope>NUCLEOTIDE SEQUENCE [LARGE SCALE GENOMIC DNA]</scope>
    <source>
        <strain evidence="12">JCM 4816</strain>
    </source>
</reference>
<dbReference type="InterPro" id="IPR007312">
    <property type="entry name" value="Phosphoesterase"/>
</dbReference>